<accession>A0A4C1ZCM8</accession>
<dbReference type="Proteomes" id="UP000299102">
    <property type="component" value="Unassembled WGS sequence"/>
</dbReference>
<evidence type="ECO:0000313" key="3">
    <source>
        <dbReference type="Proteomes" id="UP000299102"/>
    </source>
</evidence>
<organism evidence="2 3">
    <name type="scientific">Eumeta variegata</name>
    <name type="common">Bagworm moth</name>
    <name type="synonym">Eumeta japonica</name>
    <dbReference type="NCBI Taxonomy" id="151549"/>
    <lineage>
        <taxon>Eukaryota</taxon>
        <taxon>Metazoa</taxon>
        <taxon>Ecdysozoa</taxon>
        <taxon>Arthropoda</taxon>
        <taxon>Hexapoda</taxon>
        <taxon>Insecta</taxon>
        <taxon>Pterygota</taxon>
        <taxon>Neoptera</taxon>
        <taxon>Endopterygota</taxon>
        <taxon>Lepidoptera</taxon>
        <taxon>Glossata</taxon>
        <taxon>Ditrysia</taxon>
        <taxon>Tineoidea</taxon>
        <taxon>Psychidae</taxon>
        <taxon>Oiketicinae</taxon>
        <taxon>Eumeta</taxon>
    </lineage>
</organism>
<evidence type="ECO:0000313" key="2">
    <source>
        <dbReference type="EMBL" id="GBP84689.1"/>
    </source>
</evidence>
<feature type="region of interest" description="Disordered" evidence="1">
    <location>
        <begin position="18"/>
        <end position="62"/>
    </location>
</feature>
<name>A0A4C1ZCM8_EUMVA</name>
<dbReference type="AlphaFoldDB" id="A0A4C1ZCM8"/>
<sequence>MRSDIYRGPTCLRYPISFQKEGSLPPSPADSGVSDVESSSSGAGSGVAEELKARLQPAPAPPAPFHAPFLPFYQHHPLASQLHHAAHHAAHNRPPDVELKNGICINRFSRRVRLVRVFNKMYLVPRSAAAPAHADVKPPLSVYSKTFLCTIVL</sequence>
<gene>
    <name evidence="2" type="ORF">EVAR_32315_1</name>
</gene>
<dbReference type="EMBL" id="BGZK01001694">
    <property type="protein sequence ID" value="GBP84689.1"/>
    <property type="molecule type" value="Genomic_DNA"/>
</dbReference>
<feature type="compositionally biased region" description="Low complexity" evidence="1">
    <location>
        <begin position="29"/>
        <end position="48"/>
    </location>
</feature>
<reference evidence="2 3" key="1">
    <citation type="journal article" date="2019" name="Commun. Biol.">
        <title>The bagworm genome reveals a unique fibroin gene that provides high tensile strength.</title>
        <authorList>
            <person name="Kono N."/>
            <person name="Nakamura H."/>
            <person name="Ohtoshi R."/>
            <person name="Tomita M."/>
            <person name="Numata K."/>
            <person name="Arakawa K."/>
        </authorList>
    </citation>
    <scope>NUCLEOTIDE SEQUENCE [LARGE SCALE GENOMIC DNA]</scope>
</reference>
<protein>
    <submittedName>
        <fullName evidence="2">Uncharacterized protein</fullName>
    </submittedName>
</protein>
<keyword evidence="3" id="KW-1185">Reference proteome</keyword>
<proteinExistence type="predicted"/>
<comment type="caution">
    <text evidence="2">The sequence shown here is derived from an EMBL/GenBank/DDBJ whole genome shotgun (WGS) entry which is preliminary data.</text>
</comment>
<evidence type="ECO:0000256" key="1">
    <source>
        <dbReference type="SAM" id="MobiDB-lite"/>
    </source>
</evidence>